<dbReference type="Gene3D" id="3.40.309.10">
    <property type="entry name" value="Aldehyde Dehydrogenase, Chain A, domain 2"/>
    <property type="match status" value="1"/>
</dbReference>
<evidence type="ECO:0000256" key="1">
    <source>
        <dbReference type="ARBA" id="ARBA00009986"/>
    </source>
</evidence>
<dbReference type="GO" id="GO:0008911">
    <property type="term" value="F:lactaldehyde dehydrogenase (NAD+) activity"/>
    <property type="evidence" value="ECO:0007669"/>
    <property type="project" value="TreeGrafter"/>
</dbReference>
<evidence type="ECO:0000259" key="6">
    <source>
        <dbReference type="Pfam" id="PF00171"/>
    </source>
</evidence>
<dbReference type="SUPFAM" id="SSF53720">
    <property type="entry name" value="ALDH-like"/>
    <property type="match status" value="1"/>
</dbReference>
<dbReference type="PANTHER" id="PTHR42991:SF1">
    <property type="entry name" value="ALDEHYDE DEHYDROGENASE"/>
    <property type="match status" value="1"/>
</dbReference>
<comment type="similarity">
    <text evidence="1 5">Belongs to the aldehyde dehydrogenase family.</text>
</comment>
<dbReference type="PANTHER" id="PTHR42991">
    <property type="entry name" value="ALDEHYDE DEHYDROGENASE"/>
    <property type="match status" value="1"/>
</dbReference>
<name>A0A249SMW3_9MOLU</name>
<dbReference type="EMBL" id="CP023173">
    <property type="protein sequence ID" value="ASZ09015.1"/>
    <property type="molecule type" value="Genomic_DNA"/>
</dbReference>
<dbReference type="Gene3D" id="3.40.605.10">
    <property type="entry name" value="Aldehyde Dehydrogenase, Chain A, domain 1"/>
    <property type="match status" value="1"/>
</dbReference>
<proteinExistence type="inferred from homology"/>
<dbReference type="PROSITE" id="PS00687">
    <property type="entry name" value="ALDEHYDE_DEHYDR_GLU"/>
    <property type="match status" value="1"/>
</dbReference>
<sequence>MDKFKAIIDNKEIETTSYLDIMDPTTGEVYGQVSALNAEEIDLAFKAAKSAQKDWEKLGVEKRTELLIKWRDLMLENEEDLATTMMHEIAKAYKDCLTEIRRTAEYIDLTIAEYNDMEVLTFDKNSKGVTEDIHAEYKRIAKGVGVAISPFNYPVNLTVSKLAPGLLTGNTFVYKPATQGSIVGIKITKLAVEAGIPAGVLNVVTGRGRDIGDVIVTNPLIDFISFTGSVPVGRRLMEISSSKDLVLELGGKDAAILLDDHNLEAIAKDIVAGAYSYSGQRCTAIKRVITTNSIADKLTPFLKDEVSKLSVGLPSENPIITPMIDMKSADFVTDLINDATSKGATLVYGGTRDKNLLTPTLLDNVTVDMNVAWEEPFGPVLPIIRIETVEEMIKVANKSNFGLQTTVYSRDIDKAYSVAEQLEVGTVNINRRTQRGPDVLPFLGVKDSGFGVQGIKETIISTTRYRGIIIKK</sequence>
<dbReference type="KEGG" id="mchc:CK556_01420"/>
<feature type="active site" evidence="4">
    <location>
        <position position="248"/>
    </location>
</feature>
<evidence type="ECO:0000256" key="2">
    <source>
        <dbReference type="ARBA" id="ARBA00022857"/>
    </source>
</evidence>
<dbReference type="InterPro" id="IPR015590">
    <property type="entry name" value="Aldehyde_DH_dom"/>
</dbReference>
<dbReference type="InterPro" id="IPR016161">
    <property type="entry name" value="Ald_DH/histidinol_DH"/>
</dbReference>
<accession>A0A249SMW3</accession>
<dbReference type="InterPro" id="IPR051020">
    <property type="entry name" value="ALDH-related_metabolic_enz"/>
</dbReference>
<reference evidence="7 8" key="1">
    <citation type="submission" date="2017-08" db="EMBL/GenBank/DDBJ databases">
        <title>Complete Genome Sequence of Mesoplasma chauliocola.</title>
        <authorList>
            <person name="Knight T.F.Jr."/>
            <person name="Citino T."/>
        </authorList>
    </citation>
    <scope>NUCLEOTIDE SEQUENCE [LARGE SCALE GENOMIC DNA]</scope>
    <source>
        <strain evidence="7 8">CHPA-2</strain>
    </source>
</reference>
<dbReference type="Proteomes" id="UP000232229">
    <property type="component" value="Chromosome"/>
</dbReference>
<feature type="domain" description="Aldehyde dehydrogenase" evidence="6">
    <location>
        <begin position="17"/>
        <end position="465"/>
    </location>
</feature>
<dbReference type="InterPro" id="IPR016160">
    <property type="entry name" value="Ald_DH_CS_CYS"/>
</dbReference>
<keyword evidence="3 5" id="KW-0560">Oxidoreductase</keyword>
<dbReference type="InterPro" id="IPR029510">
    <property type="entry name" value="Ald_DH_CS_GLU"/>
</dbReference>
<evidence type="ECO:0000256" key="5">
    <source>
        <dbReference type="RuleBase" id="RU003345"/>
    </source>
</evidence>
<keyword evidence="8" id="KW-1185">Reference proteome</keyword>
<dbReference type="STRING" id="1336232.GCA_000518825_00166"/>
<dbReference type="InterPro" id="IPR016162">
    <property type="entry name" value="Ald_DH_N"/>
</dbReference>
<dbReference type="PROSITE" id="PS00070">
    <property type="entry name" value="ALDEHYDE_DEHYDR_CYS"/>
    <property type="match status" value="1"/>
</dbReference>
<protein>
    <submittedName>
        <fullName evidence="7">NADP-dependent glyceraldehyde-3-phosphate dehydrogenase</fullName>
    </submittedName>
</protein>
<evidence type="ECO:0000256" key="3">
    <source>
        <dbReference type="ARBA" id="ARBA00023002"/>
    </source>
</evidence>
<organism evidence="7 8">
    <name type="scientific">Mesoplasma chauliocola</name>
    <dbReference type="NCBI Taxonomy" id="216427"/>
    <lineage>
        <taxon>Bacteria</taxon>
        <taxon>Bacillati</taxon>
        <taxon>Mycoplasmatota</taxon>
        <taxon>Mollicutes</taxon>
        <taxon>Entomoplasmatales</taxon>
        <taxon>Entomoplasmataceae</taxon>
        <taxon>Mesoplasma</taxon>
    </lineage>
</organism>
<gene>
    <name evidence="7" type="ORF">CK556_01420</name>
</gene>
<dbReference type="RefSeq" id="WP_027875299.1">
    <property type="nucleotide sequence ID" value="NZ_CP023173.1"/>
</dbReference>
<keyword evidence="2" id="KW-0521">NADP</keyword>
<dbReference type="AlphaFoldDB" id="A0A249SMW3"/>
<dbReference type="FunFam" id="3.40.309.10:FF:000022">
    <property type="entry name" value="NADP-dependent glyceraldehyde-3-phosphate dehydrogenase"/>
    <property type="match status" value="1"/>
</dbReference>
<evidence type="ECO:0000313" key="8">
    <source>
        <dbReference type="Proteomes" id="UP000232229"/>
    </source>
</evidence>
<dbReference type="Pfam" id="PF00171">
    <property type="entry name" value="Aldedh"/>
    <property type="match status" value="1"/>
</dbReference>
<dbReference type="CDD" id="cd07082">
    <property type="entry name" value="ALDH_F11_NP-GAPDH"/>
    <property type="match status" value="1"/>
</dbReference>
<dbReference type="InterPro" id="IPR016163">
    <property type="entry name" value="Ald_DH_C"/>
</dbReference>
<evidence type="ECO:0000256" key="4">
    <source>
        <dbReference type="PROSITE-ProRule" id="PRU10007"/>
    </source>
</evidence>
<evidence type="ECO:0000313" key="7">
    <source>
        <dbReference type="EMBL" id="ASZ09015.1"/>
    </source>
</evidence>